<evidence type="ECO:0000256" key="3">
    <source>
        <dbReference type="SAM" id="MobiDB-lite"/>
    </source>
</evidence>
<dbReference type="Pfam" id="PF11264">
    <property type="entry name" value="ThylakoidFormat"/>
    <property type="match status" value="1"/>
</dbReference>
<evidence type="ECO:0000313" key="5">
    <source>
        <dbReference type="Proteomes" id="UP001333818"/>
    </source>
</evidence>
<dbReference type="PANTHER" id="PTHR34793:SF1">
    <property type="entry name" value="PROTEIN THYLAKOID FORMATION 1, CHLOROPLASTIC"/>
    <property type="match status" value="1"/>
</dbReference>
<dbReference type="HAMAP" id="MF_01843">
    <property type="entry name" value="Thf1"/>
    <property type="match status" value="1"/>
</dbReference>
<keyword evidence="1 2" id="KW-0175">Coiled coil</keyword>
<dbReference type="AlphaFoldDB" id="A0AAW9PXQ2"/>
<dbReference type="NCBIfam" id="TIGR03060">
    <property type="entry name" value="PS_II_psb29"/>
    <property type="match status" value="1"/>
</dbReference>
<comment type="caution">
    <text evidence="4">The sequence shown here is derived from an EMBL/GenBank/DDBJ whole genome shotgun (WGS) entry which is preliminary data.</text>
</comment>
<reference evidence="4" key="1">
    <citation type="submission" date="2024-01" db="EMBL/GenBank/DDBJ databases">
        <title>Bank of Algae and Cyanobacteria of the Azores (BACA) strain genomes.</title>
        <authorList>
            <person name="Luz R."/>
            <person name="Cordeiro R."/>
            <person name="Fonseca A."/>
            <person name="Goncalves V."/>
        </authorList>
    </citation>
    <scope>NUCLEOTIDE SEQUENCE</scope>
    <source>
        <strain evidence="4">BACA0141</strain>
    </source>
</reference>
<keyword evidence="5" id="KW-1185">Reference proteome</keyword>
<protein>
    <recommendedName>
        <fullName evidence="2">Protein Thf1</fullName>
    </recommendedName>
</protein>
<feature type="compositionally biased region" description="Polar residues" evidence="3">
    <location>
        <begin position="220"/>
        <end position="239"/>
    </location>
</feature>
<dbReference type="Proteomes" id="UP001333818">
    <property type="component" value="Unassembled WGS sequence"/>
</dbReference>
<name>A0AAW9PXQ2_9CYAN</name>
<proteinExistence type="inferred from homology"/>
<dbReference type="GO" id="GO:0010207">
    <property type="term" value="P:photosystem II assembly"/>
    <property type="evidence" value="ECO:0007669"/>
    <property type="project" value="InterPro"/>
</dbReference>
<gene>
    <name evidence="4" type="primary">psb29</name>
    <name evidence="2" type="synonym">thf1</name>
    <name evidence="4" type="ORF">V2H45_01195</name>
</gene>
<dbReference type="RefSeq" id="WP_330481771.1">
    <property type="nucleotide sequence ID" value="NZ_JAZBJZ010000002.1"/>
</dbReference>
<evidence type="ECO:0000256" key="1">
    <source>
        <dbReference type="ARBA" id="ARBA00023054"/>
    </source>
</evidence>
<accession>A0AAW9PXQ2</accession>
<dbReference type="InterPro" id="IPR017499">
    <property type="entry name" value="Thf1"/>
</dbReference>
<feature type="region of interest" description="Disordered" evidence="3">
    <location>
        <begin position="209"/>
        <end position="239"/>
    </location>
</feature>
<dbReference type="EMBL" id="JAZBJZ010000002">
    <property type="protein sequence ID" value="MEE3715356.1"/>
    <property type="molecule type" value="Genomic_DNA"/>
</dbReference>
<organism evidence="4 5">
    <name type="scientific">Tumidithrix elongata BACA0141</name>
    <dbReference type="NCBI Taxonomy" id="2716417"/>
    <lineage>
        <taxon>Bacteria</taxon>
        <taxon>Bacillati</taxon>
        <taxon>Cyanobacteriota</taxon>
        <taxon>Cyanophyceae</taxon>
        <taxon>Pseudanabaenales</taxon>
        <taxon>Pseudanabaenaceae</taxon>
        <taxon>Tumidithrix</taxon>
        <taxon>Tumidithrix elongata</taxon>
    </lineage>
</organism>
<comment type="function">
    <text evidence="2">May be involved in photosynthetic membrane biogenesis.</text>
</comment>
<evidence type="ECO:0000256" key="2">
    <source>
        <dbReference type="HAMAP-Rule" id="MF_01843"/>
    </source>
</evidence>
<sequence>MNTVRTVSDTKRDFYRGFPKPVNSIYRRVIDELLVEIHLLIVSQPFAYDSIFGLGVVTSFDRFTVGYSPEADRHTIFTALAQALHFNPEQLRQEASQLSELAMRSPAEVKSLLTTLEANVNLDPLMPQVRAIAANPKFKYSRLFAVGIFTLLEIVDPEAIADNDKRQDLIKQVGEALKIGSERLFKDLDLYRSNLEKVAQARQMMADLVEAEKKKRQRQAEQNTSKAETTPESQESPST</sequence>
<dbReference type="GO" id="GO:0030096">
    <property type="term" value="C:plasma membrane-derived thylakoid photosystem II"/>
    <property type="evidence" value="ECO:0007669"/>
    <property type="project" value="TreeGrafter"/>
</dbReference>
<evidence type="ECO:0000313" key="4">
    <source>
        <dbReference type="EMBL" id="MEE3715356.1"/>
    </source>
</evidence>
<dbReference type="PANTHER" id="PTHR34793">
    <property type="entry name" value="PROTEIN THYLAKOID FORMATION 1, CHLOROPLASTIC"/>
    <property type="match status" value="1"/>
</dbReference>
<comment type="similarity">
    <text evidence="2">Belongs to the THF1 family.</text>
</comment>